<proteinExistence type="predicted"/>
<feature type="non-terminal residue" evidence="1">
    <location>
        <position position="30"/>
    </location>
</feature>
<evidence type="ECO:0000313" key="1">
    <source>
        <dbReference type="EMBL" id="EDL87515.1"/>
    </source>
</evidence>
<dbReference type="EMBL" id="CH474037">
    <property type="protein sequence ID" value="EDL87515.1"/>
    <property type="molecule type" value="Genomic_DNA"/>
</dbReference>
<reference evidence="1 2" key="1">
    <citation type="submission" date="2005-09" db="EMBL/GenBank/DDBJ databases">
        <authorList>
            <person name="Mural R.J."/>
            <person name="Li P.W."/>
            <person name="Adams M.D."/>
            <person name="Amanatides P.G."/>
            <person name="Baden-Tillson H."/>
            <person name="Barnstead M."/>
            <person name="Chin S.H."/>
            <person name="Dew I."/>
            <person name="Evans C.A."/>
            <person name="Ferriera S."/>
            <person name="Flanigan M."/>
            <person name="Fosler C."/>
            <person name="Glodek A."/>
            <person name="Gu Z."/>
            <person name="Holt R.A."/>
            <person name="Jennings D."/>
            <person name="Kraft C.L."/>
            <person name="Lu F."/>
            <person name="Nguyen T."/>
            <person name="Nusskern D.R."/>
            <person name="Pfannkoch C.M."/>
            <person name="Sitter C."/>
            <person name="Sutton G.G."/>
            <person name="Venter J.C."/>
            <person name="Wang Z."/>
            <person name="Woodage T."/>
            <person name="Zheng X.H."/>
            <person name="Zhong F."/>
        </authorList>
    </citation>
    <scope>NUCLEOTIDE SEQUENCE [LARGE SCALE GENOMIC DNA]</scope>
    <source>
        <strain>BN</strain>
        <strain evidence="2">Sprague-Dawley</strain>
    </source>
</reference>
<dbReference type="AlphaFoldDB" id="A6KDB1"/>
<dbReference type="Proteomes" id="UP000234681">
    <property type="component" value="Chromosome 19"/>
</dbReference>
<evidence type="ECO:0000313" key="2">
    <source>
        <dbReference type="Proteomes" id="UP000234681"/>
    </source>
</evidence>
<name>A6KDB1_RAT</name>
<gene>
    <name evidence="1" type="ORF">rCG_44317</name>
</gene>
<sequence>MVCQPAVSVCFLSMDSPSDPSHLLYLLWWG</sequence>
<organism evidence="1 2">
    <name type="scientific">Rattus norvegicus</name>
    <name type="common">Rat</name>
    <dbReference type="NCBI Taxonomy" id="10116"/>
    <lineage>
        <taxon>Eukaryota</taxon>
        <taxon>Metazoa</taxon>
        <taxon>Chordata</taxon>
        <taxon>Craniata</taxon>
        <taxon>Vertebrata</taxon>
        <taxon>Euteleostomi</taxon>
        <taxon>Mammalia</taxon>
        <taxon>Eutheria</taxon>
        <taxon>Euarchontoglires</taxon>
        <taxon>Glires</taxon>
        <taxon>Rodentia</taxon>
        <taxon>Myomorpha</taxon>
        <taxon>Muroidea</taxon>
        <taxon>Muridae</taxon>
        <taxon>Murinae</taxon>
        <taxon>Rattus</taxon>
    </lineage>
</organism>
<accession>A6KDB1</accession>
<protein>
    <submittedName>
        <fullName evidence="1">RCG44317</fullName>
    </submittedName>
</protein>